<dbReference type="InterPro" id="IPR036390">
    <property type="entry name" value="WH_DNA-bd_sf"/>
</dbReference>
<accession>A0AAV3KD98</accession>
<dbReference type="GO" id="GO:0003700">
    <property type="term" value="F:DNA-binding transcription factor activity"/>
    <property type="evidence" value="ECO:0007669"/>
    <property type="project" value="InterPro"/>
</dbReference>
<keyword evidence="4" id="KW-0804">Transcription</keyword>
<proteinExistence type="inferred from homology"/>
<dbReference type="PANTHER" id="PTHR30118">
    <property type="entry name" value="HTH-TYPE TRANSCRIPTIONAL REGULATOR LEUO-RELATED"/>
    <property type="match status" value="1"/>
</dbReference>
<reference evidence="7" key="1">
    <citation type="journal article" date="2013" name="Diversity">
        <title>Genome Sequence of Dickeya solani, a New soft Rot Pathogen of Potato, Suggests its Emergence May Be Related to a Novel Combination of Non-Ribosomal Peptide/Polyketide Synthetase Clusters.</title>
        <authorList>
            <person name="Garlant L."/>
            <person name="Koskinen P."/>
            <person name="Rouhiainen L."/>
            <person name="Laine P."/>
            <person name="Paulin L."/>
            <person name="Auvinen P."/>
            <person name="Holm L."/>
            <person name="Pirhonen M."/>
        </authorList>
    </citation>
    <scope>NUCLEOTIDE SEQUENCE [LARGE SCALE GENOMIC DNA]</scope>
    <source>
        <strain evidence="7">D s0432-1</strain>
    </source>
</reference>
<evidence type="ECO:0000313" key="6">
    <source>
        <dbReference type="EMBL" id="ERO58788.1"/>
    </source>
</evidence>
<sequence>MKPISLLIDMNEINISSLDLNLLKTFEALYEEGSASRAGLRLGITQSAVSAALKRLKQWYGDPLFVRTGRGLMPTPRAHELQPLVSDALNKCRETLTLLQPNPQAYAGRTVTLGLSDDFELALGQTLIARLQQRAPGLRLVFRQAHSQIAADLLLRHELDLALTAGGFSYRSLSKVQVASGGYACLVARDVTALSLERFIQTPHLLISHGGHIGLVDEQLAEQGLSRRIAVSTTHFAAIPWLLQDDTLLATLPTHAAQAIAARAPHLRCLPCPLSMPDYAIELGFRPTVIRDSAIRLVRETLSQLAGEFQWFTPARPLPERR</sequence>
<dbReference type="InterPro" id="IPR036388">
    <property type="entry name" value="WH-like_DNA-bd_sf"/>
</dbReference>
<dbReference type="Pfam" id="PF00126">
    <property type="entry name" value="HTH_1"/>
    <property type="match status" value="1"/>
</dbReference>
<evidence type="ECO:0000256" key="1">
    <source>
        <dbReference type="ARBA" id="ARBA00009437"/>
    </source>
</evidence>
<dbReference type="PROSITE" id="PS50931">
    <property type="entry name" value="HTH_LYSR"/>
    <property type="match status" value="1"/>
</dbReference>
<evidence type="ECO:0000256" key="3">
    <source>
        <dbReference type="ARBA" id="ARBA00023125"/>
    </source>
</evidence>
<dbReference type="EMBL" id="AMWE01000002">
    <property type="protein sequence ID" value="ERO58788.1"/>
    <property type="molecule type" value="Genomic_DNA"/>
</dbReference>
<dbReference type="Gene3D" id="1.10.10.10">
    <property type="entry name" value="Winged helix-like DNA-binding domain superfamily/Winged helix DNA-binding domain"/>
    <property type="match status" value="1"/>
</dbReference>
<keyword evidence="3" id="KW-0238">DNA-binding</keyword>
<dbReference type="AlphaFoldDB" id="A0AAV3KD98"/>
<organism evidence="6 7">
    <name type="scientific">Dickeya solani D s0432-1</name>
    <dbReference type="NCBI Taxonomy" id="1231725"/>
    <lineage>
        <taxon>Bacteria</taxon>
        <taxon>Pseudomonadati</taxon>
        <taxon>Pseudomonadota</taxon>
        <taxon>Gammaproteobacteria</taxon>
        <taxon>Enterobacterales</taxon>
        <taxon>Pectobacteriaceae</taxon>
        <taxon>Dickeya</taxon>
    </lineage>
</organism>
<comment type="similarity">
    <text evidence="1">Belongs to the LysR transcriptional regulatory family.</text>
</comment>
<feature type="domain" description="HTH lysR-type" evidence="5">
    <location>
        <begin position="18"/>
        <end position="75"/>
    </location>
</feature>
<dbReference type="GO" id="GO:0003677">
    <property type="term" value="F:DNA binding"/>
    <property type="evidence" value="ECO:0007669"/>
    <property type="project" value="UniProtKB-KW"/>
</dbReference>
<dbReference type="SUPFAM" id="SSF46785">
    <property type="entry name" value="Winged helix' DNA-binding domain"/>
    <property type="match status" value="1"/>
</dbReference>
<dbReference type="PRINTS" id="PR00039">
    <property type="entry name" value="HTHLYSR"/>
</dbReference>
<keyword evidence="2" id="KW-0805">Transcription regulation</keyword>
<evidence type="ECO:0000259" key="5">
    <source>
        <dbReference type="PROSITE" id="PS50931"/>
    </source>
</evidence>
<name>A0AAV3KD98_9GAMM</name>
<evidence type="ECO:0000256" key="4">
    <source>
        <dbReference type="ARBA" id="ARBA00023163"/>
    </source>
</evidence>
<dbReference type="InterPro" id="IPR050389">
    <property type="entry name" value="LysR-type_TF"/>
</dbReference>
<dbReference type="InterPro" id="IPR000847">
    <property type="entry name" value="LysR_HTH_N"/>
</dbReference>
<dbReference type="Gene3D" id="3.40.190.10">
    <property type="entry name" value="Periplasmic binding protein-like II"/>
    <property type="match status" value="2"/>
</dbReference>
<comment type="caution">
    <text evidence="6">The sequence shown here is derived from an EMBL/GenBank/DDBJ whole genome shotgun (WGS) entry which is preliminary data.</text>
</comment>
<dbReference type="PANTHER" id="PTHR30118:SF15">
    <property type="entry name" value="TRANSCRIPTIONAL REGULATORY PROTEIN"/>
    <property type="match status" value="1"/>
</dbReference>
<dbReference type="Pfam" id="PF03466">
    <property type="entry name" value="LysR_substrate"/>
    <property type="match status" value="1"/>
</dbReference>
<gene>
    <name evidence="6" type="ORF">A544_1967</name>
</gene>
<evidence type="ECO:0000256" key="2">
    <source>
        <dbReference type="ARBA" id="ARBA00023015"/>
    </source>
</evidence>
<evidence type="ECO:0000313" key="7">
    <source>
        <dbReference type="Proteomes" id="UP000017142"/>
    </source>
</evidence>
<dbReference type="Proteomes" id="UP000017142">
    <property type="component" value="Unassembled WGS sequence"/>
</dbReference>
<protein>
    <submittedName>
        <fullName evidence="6">HTH-type transcriptional activator</fullName>
    </submittedName>
</protein>
<dbReference type="InterPro" id="IPR005119">
    <property type="entry name" value="LysR_subst-bd"/>
</dbReference>
<dbReference type="SUPFAM" id="SSF53850">
    <property type="entry name" value="Periplasmic binding protein-like II"/>
    <property type="match status" value="1"/>
</dbReference>